<organism evidence="3 4">
    <name type="scientific">Moritella yayanosii</name>
    <dbReference type="NCBI Taxonomy" id="69539"/>
    <lineage>
        <taxon>Bacteria</taxon>
        <taxon>Pseudomonadati</taxon>
        <taxon>Pseudomonadota</taxon>
        <taxon>Gammaproteobacteria</taxon>
        <taxon>Alteromonadales</taxon>
        <taxon>Moritellaceae</taxon>
        <taxon>Moritella</taxon>
    </lineage>
</organism>
<dbReference type="OrthoDB" id="9757976at2"/>
<dbReference type="Proteomes" id="UP000250163">
    <property type="component" value="Chromosome MORIYA"/>
</dbReference>
<name>A0A330LX30_9GAMM</name>
<dbReference type="InterPro" id="IPR003672">
    <property type="entry name" value="CobN/Mg_chltase"/>
</dbReference>
<dbReference type="KEGG" id="mya:MORIYA_3826"/>
<dbReference type="RefSeq" id="WP_112717509.1">
    <property type="nucleotide sequence ID" value="NZ_LS483250.1"/>
</dbReference>
<evidence type="ECO:0000313" key="4">
    <source>
        <dbReference type="Proteomes" id="UP000250163"/>
    </source>
</evidence>
<keyword evidence="3" id="KW-0436">Ligase</keyword>
<evidence type="ECO:0000259" key="2">
    <source>
        <dbReference type="Pfam" id="PF02514"/>
    </source>
</evidence>
<evidence type="ECO:0000256" key="1">
    <source>
        <dbReference type="NCBIfam" id="TIGR02257"/>
    </source>
</evidence>
<feature type="domain" description="CobN/magnesium chelatase" evidence="2">
    <location>
        <begin position="143"/>
        <end position="1291"/>
    </location>
</feature>
<keyword evidence="4" id="KW-1185">Reference proteome</keyword>
<protein>
    <recommendedName>
        <fullName evidence="1">Cobaltochelatase subunit CobN</fullName>
        <ecNumber evidence="1">6.6.1.2</ecNumber>
    </recommendedName>
</protein>
<dbReference type="InterPro" id="IPR011953">
    <property type="entry name" value="Cobalto_CobN"/>
</dbReference>
<gene>
    <name evidence="3" type="primary">cobN</name>
    <name evidence="3" type="ORF">MORIYA_3826</name>
</gene>
<dbReference type="EMBL" id="LS483250">
    <property type="protein sequence ID" value="SQD80278.1"/>
    <property type="molecule type" value="Genomic_DNA"/>
</dbReference>
<dbReference type="NCBIfam" id="TIGR02257">
    <property type="entry name" value="cobalto_cobN"/>
    <property type="match status" value="1"/>
</dbReference>
<dbReference type="GO" id="GO:0051116">
    <property type="term" value="F:cobaltochelatase activity"/>
    <property type="evidence" value="ECO:0007669"/>
    <property type="project" value="UniProtKB-UniRule"/>
</dbReference>
<proteinExistence type="predicted"/>
<evidence type="ECO:0000313" key="3">
    <source>
        <dbReference type="EMBL" id="SQD80278.1"/>
    </source>
</evidence>
<accession>A0A330LX30</accession>
<dbReference type="CDD" id="cd10150">
    <property type="entry name" value="CobN_like"/>
    <property type="match status" value="1"/>
</dbReference>
<dbReference type="EC" id="6.6.1.2" evidence="1"/>
<dbReference type="PANTHER" id="PTHR44119:SF4">
    <property type="entry name" value="AEROBIC COBALTOCHELATASE SUBUNIT COBN"/>
    <property type="match status" value="1"/>
</dbReference>
<sequence>MHLLAAQPGGFTDDEGIIDLEQSPADIVILSAADSSLAALASAAEALAPDFPSIRLANWMQLLKPAAFDLYQDKVLDHAKVVVVSLLGGENYWQYGFAQLQAWLAAGSVRNPRQLIIVPGDDTADEALFSASSVARDDAVAVWRYLREGGEVNINNLYHYLASQYLNHNYAWRPPQVLPNCMLYMPKAIQAALRHDNKSYQQVSLNDWQQRWQQVSDRADVSESDRPICLLLFYRSHLQSDNTAMFDGLIDCIEQQGMLPLPIAIQSLKDDESIGLVNELLLQTQAKVIINTTGFSCNRAASPDLSAEPSSFISPFSLNIPVFQLVLSSSTEQDWLDYKQGLRSRDIAMQVVLPEMDGRIQTRAVSFKTAANFSERCQTAIVKYQLHRERAEFVVTLVFKYCQLSIKANQDKRIALIIANYPTKDGRIGNGVGLDTPESTVNILTALAAANYPVDNIPENGTALINELLGSITNNPDTLHHLGCWQSIAVDEYMQYLQQLPIENQQAILDKWGGPEQDPKYRDGRLMLSGIRLGQTFVGIQPARGFNIDLAANYHDPDLIPPHSYLAFYFWLRHSYQVDAIIHVGKHGNLEWLPGKGNALSETCWPDLVLGPMPNFYPFIVNDPGEGAQAKRRIQSVIIDHLMPPMTRAEVYGELAELEGLVDEYYQAMGMDEPRELWLREAIVDAVKNSHVAEELGGNSDSYGDSDSSDDMFAELDTYLCDIKEAQIRHGLHILGVLPQADKLSDTIVALLRLPRGKEHHSQGILHNLALDLNLQQAGEIFDPLAASSDVWQGAKPSLLADLSDDSWRTEFDTHERLELLAMQLVSELVLVNEATIAPTIATDKYNSLMTALPRTMQQLTYVKNTLLTALEQSVENEISALLDGLAGLFVEPGPSGAPTRGRLDTLPTGRNFFSVDNRSIPSPAAWAIGQRSTQAVIERHLQEHGDYPKQLGLSVWGTATMRTGGDDIAQAFALMGIKPIWAPGSQRVIDFEIIPCALLGRPRVDVTLRVSGFFRDAFPNVMKLFDAAVLALADYDDPGAQNTIQQNIKQRVQELSAQGLTEADAKRQASYRVFGSKPGAYGAGLQGLIDERCWQQESDLADAYLNWGGYAYGSLAEDVDGVVARDAFENRLSQLDVVMHNQDNREHDLLDSDDYYQFQGGMTNAVRVLKNEMPVVYHNDHSNPSMPKIRTLKEELNRVIRSRVLNPKWIAAMREHGYKGAFEMAASIDYMFAYDATTNLIDDYQYEKVADALIFDQENQAFMLEHNVNALEEMTERLLEATQRGLWQEPGDYSGKLQSLLLELDAKQESSN</sequence>
<dbReference type="Pfam" id="PF02514">
    <property type="entry name" value="CobN-Mg_chel"/>
    <property type="match status" value="1"/>
</dbReference>
<dbReference type="PANTHER" id="PTHR44119">
    <property type="entry name" value="MAGNESIUM-CHELATASE SUBUNIT CHLH, CHLOROPLASTIC"/>
    <property type="match status" value="1"/>
</dbReference>
<dbReference type="GO" id="GO:0009236">
    <property type="term" value="P:cobalamin biosynthetic process"/>
    <property type="evidence" value="ECO:0007669"/>
    <property type="project" value="UniProtKB-UniRule"/>
</dbReference>
<reference evidence="4" key="1">
    <citation type="submission" date="2018-05" db="EMBL/GenBank/DDBJ databases">
        <authorList>
            <person name="Cea G.-C."/>
            <person name="William W."/>
        </authorList>
    </citation>
    <scope>NUCLEOTIDE SEQUENCE [LARGE SCALE GENOMIC DNA]</scope>
    <source>
        <strain evidence="4">DB21MT 5</strain>
    </source>
</reference>